<name>A0A022PVW6_ERYGU</name>
<dbReference type="PhylomeDB" id="A0A022PVW6"/>
<protein>
    <recommendedName>
        <fullName evidence="2">FAF domain-containing protein</fullName>
    </recommendedName>
</protein>
<dbReference type="eggNOG" id="ENOG502S1AW">
    <property type="taxonomic scope" value="Eukaryota"/>
</dbReference>
<keyword evidence="4" id="KW-1185">Reference proteome</keyword>
<dbReference type="STRING" id="4155.A0A022PVW6"/>
<organism evidence="3 4">
    <name type="scientific">Erythranthe guttata</name>
    <name type="common">Yellow monkey flower</name>
    <name type="synonym">Mimulus guttatus</name>
    <dbReference type="NCBI Taxonomy" id="4155"/>
    <lineage>
        <taxon>Eukaryota</taxon>
        <taxon>Viridiplantae</taxon>
        <taxon>Streptophyta</taxon>
        <taxon>Embryophyta</taxon>
        <taxon>Tracheophyta</taxon>
        <taxon>Spermatophyta</taxon>
        <taxon>Magnoliopsida</taxon>
        <taxon>eudicotyledons</taxon>
        <taxon>Gunneridae</taxon>
        <taxon>Pentapetalae</taxon>
        <taxon>asterids</taxon>
        <taxon>lamiids</taxon>
        <taxon>Lamiales</taxon>
        <taxon>Phrymaceae</taxon>
        <taxon>Erythranthe</taxon>
    </lineage>
</organism>
<accession>A0A022PVW6</accession>
<evidence type="ECO:0000256" key="1">
    <source>
        <dbReference type="ARBA" id="ARBA00008690"/>
    </source>
</evidence>
<evidence type="ECO:0000259" key="2">
    <source>
        <dbReference type="Pfam" id="PF11250"/>
    </source>
</evidence>
<gene>
    <name evidence="3" type="ORF">MIMGU_mgv1a026483mg</name>
</gene>
<reference evidence="3 4" key="1">
    <citation type="journal article" date="2013" name="Proc. Natl. Acad. Sci. U.S.A.">
        <title>Fine-scale variation in meiotic recombination in Mimulus inferred from population shotgun sequencing.</title>
        <authorList>
            <person name="Hellsten U."/>
            <person name="Wright K.M."/>
            <person name="Jenkins J."/>
            <person name="Shu S."/>
            <person name="Yuan Y."/>
            <person name="Wessler S.R."/>
            <person name="Schmutz J."/>
            <person name="Willis J.H."/>
            <person name="Rokhsar D.S."/>
        </authorList>
    </citation>
    <scope>NUCLEOTIDE SEQUENCE [LARGE SCALE GENOMIC DNA]</scope>
    <source>
        <strain evidence="4">cv. DUN x IM62</strain>
    </source>
</reference>
<dbReference type="EMBL" id="KI632266">
    <property type="protein sequence ID" value="EYU20532.1"/>
    <property type="molecule type" value="Genomic_DNA"/>
</dbReference>
<dbReference type="PANTHER" id="PTHR33155:SF8">
    <property type="entry name" value="PROTEIN FANTASTIC FOUR 1"/>
    <property type="match status" value="1"/>
</dbReference>
<comment type="similarity">
    <text evidence="1">Belongs to the fantastic four family.</text>
</comment>
<feature type="domain" description="FAF" evidence="2">
    <location>
        <begin position="147"/>
        <end position="200"/>
    </location>
</feature>
<sequence>MVSSNSSLLFQKSCLAPLILEPSVSTQQLAPSKQDLVVLPLSKKQSTETELVSQKHCPPTGNNNGGWDFLQAPEKPTTNDTVYVHPLTKSYSWMSTRSLEMCTETLGSETGTHIMDEITYLAMEKRSSCGSDQTTMKTCKNIKHVTSFPPPLTSIVGGRGGVEMRARREEGRLVIEAVASSSSRSCFKAERENGRLRLSLVKDECNNLGFEKEEKEVEVEVVNKCREDGLRVGRRIGGGEWPSSRCSGDGSGCRNNLSSLPFYVAIS</sequence>
<dbReference type="AlphaFoldDB" id="A0A022PVW6"/>
<evidence type="ECO:0000313" key="3">
    <source>
        <dbReference type="EMBL" id="EYU20532.1"/>
    </source>
</evidence>
<proteinExistence type="inferred from homology"/>
<dbReference type="Proteomes" id="UP000030748">
    <property type="component" value="Unassembled WGS sequence"/>
</dbReference>
<dbReference type="InterPro" id="IPR021410">
    <property type="entry name" value="FAF"/>
</dbReference>
<evidence type="ECO:0000313" key="4">
    <source>
        <dbReference type="Proteomes" id="UP000030748"/>
    </source>
</evidence>
<dbReference type="InterPro" id="IPR046431">
    <property type="entry name" value="FAF_dom"/>
</dbReference>
<dbReference type="Pfam" id="PF11250">
    <property type="entry name" value="FAF"/>
    <property type="match status" value="1"/>
</dbReference>
<dbReference type="PANTHER" id="PTHR33155">
    <property type="entry name" value="FANTASTIC FOUR-LIKE PROTEIN (DUF3049)"/>
    <property type="match status" value="1"/>
</dbReference>